<dbReference type="EMBL" id="LWQU01000131">
    <property type="protein sequence ID" value="OAN51397.1"/>
    <property type="molecule type" value="Genomic_DNA"/>
</dbReference>
<dbReference type="RefSeq" id="WP_068499623.1">
    <property type="nucleotide sequence ID" value="NZ_LWQU01000131.1"/>
</dbReference>
<dbReference type="InterPro" id="IPR024199">
    <property type="entry name" value="Uncharacterised_DsbB"/>
</dbReference>
<evidence type="ECO:0000313" key="6">
    <source>
        <dbReference type="EMBL" id="OAN51397.1"/>
    </source>
</evidence>
<evidence type="ECO:0000256" key="4">
    <source>
        <dbReference type="ARBA" id="ARBA00023136"/>
    </source>
</evidence>
<feature type="transmembrane region" description="Helical" evidence="5">
    <location>
        <begin position="38"/>
        <end position="57"/>
    </location>
</feature>
<keyword evidence="4 5" id="KW-0472">Membrane</keyword>
<dbReference type="GO" id="GO:0015035">
    <property type="term" value="F:protein-disulfide reductase activity"/>
    <property type="evidence" value="ECO:0007669"/>
    <property type="project" value="InterPro"/>
</dbReference>
<feature type="transmembrane region" description="Helical" evidence="5">
    <location>
        <begin position="64"/>
        <end position="83"/>
    </location>
</feature>
<keyword evidence="2 5" id="KW-0812">Transmembrane</keyword>
<accession>A0A178MQZ8</accession>
<protein>
    <submittedName>
        <fullName evidence="6">Disulfide bond formation protein DsbB</fullName>
    </submittedName>
</protein>
<comment type="subcellular location">
    <subcellularLocation>
        <location evidence="1">Membrane</location>
        <topology evidence="1">Multi-pass membrane protein</topology>
    </subcellularLocation>
</comment>
<dbReference type="GO" id="GO:0016020">
    <property type="term" value="C:membrane"/>
    <property type="evidence" value="ECO:0007669"/>
    <property type="project" value="UniProtKB-SubCell"/>
</dbReference>
<feature type="transmembrane region" description="Helical" evidence="5">
    <location>
        <begin position="132"/>
        <end position="151"/>
    </location>
</feature>
<evidence type="ECO:0000313" key="7">
    <source>
        <dbReference type="Proteomes" id="UP000078543"/>
    </source>
</evidence>
<evidence type="ECO:0000256" key="3">
    <source>
        <dbReference type="ARBA" id="ARBA00022989"/>
    </source>
</evidence>
<dbReference type="STRING" id="1437059.A6A05_10935"/>
<dbReference type="PIRSF" id="PIRSF033913">
    <property type="entry name" value="S-S_format_DsbB"/>
    <property type="match status" value="1"/>
</dbReference>
<sequence>MKNAARLPLFVLAVSVAALAFALTAEYGFGLKPCVLCLVQRVPFVLAGLAAGLVLALPRLGRWVMPLVVLTFLVNSGIAVYHVGVEQKWWASSCSGSAGQALDVTDLAAMMSKPAEAQCDEPAWQWHGITMAALNVPFSAGLGLMVLAALLRRKDGR</sequence>
<evidence type="ECO:0000256" key="5">
    <source>
        <dbReference type="SAM" id="Phobius"/>
    </source>
</evidence>
<dbReference type="Proteomes" id="UP000078543">
    <property type="component" value="Unassembled WGS sequence"/>
</dbReference>
<dbReference type="Gene3D" id="1.20.1550.10">
    <property type="entry name" value="DsbB-like"/>
    <property type="match status" value="1"/>
</dbReference>
<evidence type="ECO:0000256" key="1">
    <source>
        <dbReference type="ARBA" id="ARBA00004141"/>
    </source>
</evidence>
<keyword evidence="7" id="KW-1185">Reference proteome</keyword>
<comment type="caution">
    <text evidence="6">The sequence shown here is derived from an EMBL/GenBank/DDBJ whole genome shotgun (WGS) entry which is preliminary data.</text>
</comment>
<dbReference type="OrthoDB" id="9808637at2"/>
<dbReference type="GO" id="GO:0006457">
    <property type="term" value="P:protein folding"/>
    <property type="evidence" value="ECO:0007669"/>
    <property type="project" value="InterPro"/>
</dbReference>
<keyword evidence="3 5" id="KW-1133">Transmembrane helix</keyword>
<evidence type="ECO:0000256" key="2">
    <source>
        <dbReference type="ARBA" id="ARBA00022692"/>
    </source>
</evidence>
<dbReference type="InterPro" id="IPR023380">
    <property type="entry name" value="DsbB-like_sf"/>
</dbReference>
<dbReference type="AlphaFoldDB" id="A0A178MQZ8"/>
<gene>
    <name evidence="6" type="ORF">A6A05_10935</name>
</gene>
<organism evidence="6 7">
    <name type="scientific">Magnetospirillum moscoviense</name>
    <dbReference type="NCBI Taxonomy" id="1437059"/>
    <lineage>
        <taxon>Bacteria</taxon>
        <taxon>Pseudomonadati</taxon>
        <taxon>Pseudomonadota</taxon>
        <taxon>Alphaproteobacteria</taxon>
        <taxon>Rhodospirillales</taxon>
        <taxon>Rhodospirillaceae</taxon>
        <taxon>Magnetospirillum</taxon>
    </lineage>
</organism>
<proteinExistence type="predicted"/>
<dbReference type="SUPFAM" id="SSF158442">
    <property type="entry name" value="DsbB-like"/>
    <property type="match status" value="1"/>
</dbReference>
<dbReference type="InterPro" id="IPR003752">
    <property type="entry name" value="DiS_bond_form_DsbB/BdbC"/>
</dbReference>
<dbReference type="Pfam" id="PF02600">
    <property type="entry name" value="DsbB"/>
    <property type="match status" value="1"/>
</dbReference>
<name>A0A178MQZ8_9PROT</name>
<reference evidence="6 7" key="1">
    <citation type="submission" date="2016-04" db="EMBL/GenBank/DDBJ databases">
        <title>Draft genome sequence of freshwater magnetotactic bacteria Magnetospirillum marisnigri SP-1 and Magnetospirillum moscoviense BB-1.</title>
        <authorList>
            <person name="Koziaeva V."/>
            <person name="Dziuba M.V."/>
            <person name="Ivanov T.M."/>
            <person name="Kuznetsov B."/>
            <person name="Grouzdev D.S."/>
        </authorList>
    </citation>
    <scope>NUCLEOTIDE SEQUENCE [LARGE SCALE GENOMIC DNA]</scope>
    <source>
        <strain evidence="6 7">BB-1</strain>
    </source>
</reference>